<feature type="region of interest" description="Disordered" evidence="1">
    <location>
        <begin position="19"/>
        <end position="43"/>
    </location>
</feature>
<protein>
    <submittedName>
        <fullName evidence="2">Uncharacterized protein</fullName>
    </submittedName>
</protein>
<evidence type="ECO:0000313" key="2">
    <source>
        <dbReference type="EMBL" id="TGO90475.1"/>
    </source>
</evidence>
<dbReference type="AlphaFoldDB" id="A0A4Z1L0Y1"/>
<evidence type="ECO:0000313" key="3">
    <source>
        <dbReference type="Proteomes" id="UP000297280"/>
    </source>
</evidence>
<dbReference type="EMBL" id="PQXO01000063">
    <property type="protein sequence ID" value="TGO90475.1"/>
    <property type="molecule type" value="Genomic_DNA"/>
</dbReference>
<accession>A0A4Z1L0Y1</accession>
<organism evidence="2 3">
    <name type="scientific">Botrytis porri</name>
    <dbReference type="NCBI Taxonomy" id="87229"/>
    <lineage>
        <taxon>Eukaryota</taxon>
        <taxon>Fungi</taxon>
        <taxon>Dikarya</taxon>
        <taxon>Ascomycota</taxon>
        <taxon>Pezizomycotina</taxon>
        <taxon>Leotiomycetes</taxon>
        <taxon>Helotiales</taxon>
        <taxon>Sclerotiniaceae</taxon>
        <taxon>Botrytis</taxon>
    </lineage>
</organism>
<dbReference type="Proteomes" id="UP000297280">
    <property type="component" value="Unassembled WGS sequence"/>
</dbReference>
<keyword evidence="3" id="KW-1185">Reference proteome</keyword>
<reference evidence="2 3" key="1">
    <citation type="submission" date="2017-12" db="EMBL/GenBank/DDBJ databases">
        <title>Comparative genomics of Botrytis spp.</title>
        <authorList>
            <person name="Valero-Jimenez C.A."/>
            <person name="Tapia P."/>
            <person name="Veloso J."/>
            <person name="Silva-Moreno E."/>
            <person name="Staats M."/>
            <person name="Valdes J.H."/>
            <person name="Van Kan J.A.L."/>
        </authorList>
    </citation>
    <scope>NUCLEOTIDE SEQUENCE [LARGE SCALE GENOMIC DNA]</scope>
    <source>
        <strain evidence="2 3">MUCL3349</strain>
    </source>
</reference>
<sequence length="79" mass="8840">MSNTCVLVIRTQVRNSPLALTPEDFSQESPPSQTIQTEHQQEPIPMVPKVVSPFILTKPFDCALTSGLRSMELLDSRQE</sequence>
<name>A0A4Z1L0Y1_9HELO</name>
<evidence type="ECO:0000256" key="1">
    <source>
        <dbReference type="SAM" id="MobiDB-lite"/>
    </source>
</evidence>
<gene>
    <name evidence="2" type="ORF">BPOR_0063g00170</name>
</gene>
<feature type="compositionally biased region" description="Polar residues" evidence="1">
    <location>
        <begin position="27"/>
        <end position="38"/>
    </location>
</feature>
<proteinExistence type="predicted"/>
<comment type="caution">
    <text evidence="2">The sequence shown here is derived from an EMBL/GenBank/DDBJ whole genome shotgun (WGS) entry which is preliminary data.</text>
</comment>